<organism evidence="1 2">
    <name type="scientific">Methylobacterium adhaesivum</name>
    <dbReference type="NCBI Taxonomy" id="333297"/>
    <lineage>
        <taxon>Bacteria</taxon>
        <taxon>Pseudomonadati</taxon>
        <taxon>Pseudomonadota</taxon>
        <taxon>Alphaproteobacteria</taxon>
        <taxon>Hyphomicrobiales</taxon>
        <taxon>Methylobacteriaceae</taxon>
        <taxon>Methylobacterium</taxon>
    </lineage>
</organism>
<evidence type="ECO:0000313" key="2">
    <source>
        <dbReference type="Proteomes" id="UP001224644"/>
    </source>
</evidence>
<protein>
    <submittedName>
        <fullName evidence="1">Uncharacterized protein</fullName>
    </submittedName>
</protein>
<reference evidence="2" key="1">
    <citation type="journal article" date="2019" name="Int. J. Syst. Evol. Microbiol.">
        <title>The Global Catalogue of Microorganisms (GCM) 10K type strain sequencing project: providing services to taxonomists for standard genome sequencing and annotation.</title>
        <authorList>
            <consortium name="The Broad Institute Genomics Platform"/>
            <consortium name="The Broad Institute Genome Sequencing Center for Infectious Disease"/>
            <person name="Wu L."/>
            <person name="Ma J."/>
        </authorList>
    </citation>
    <scope>NUCLEOTIDE SEQUENCE [LARGE SCALE GENOMIC DNA]</scope>
    <source>
        <strain evidence="2">CECT 7069</strain>
    </source>
</reference>
<dbReference type="EMBL" id="JAUFPX010000006">
    <property type="protein sequence ID" value="MDN3590603.1"/>
    <property type="molecule type" value="Genomic_DNA"/>
</dbReference>
<sequence>MNATAVIDTADILLAQPIAVRPGESIDFSGTALSVDFAPIRGGSVVMSASTADGTLAFVGGDAPYFRIDLPVAGRVWRVERPTAVRGDILRRPDPSNPGQVEWLGRTELLVLPGSSSAAIALAAQSPVLLDAQPYDERIVTTPMLIGPQGPPAYPAFDPLTDEGKALRIVGGVPTWAF</sequence>
<name>A0ABT8BHB8_9HYPH</name>
<evidence type="ECO:0000313" key="1">
    <source>
        <dbReference type="EMBL" id="MDN3590603.1"/>
    </source>
</evidence>
<comment type="caution">
    <text evidence="1">The sequence shown here is derived from an EMBL/GenBank/DDBJ whole genome shotgun (WGS) entry which is preliminary data.</text>
</comment>
<accession>A0ABT8BHB8</accession>
<dbReference type="Proteomes" id="UP001224644">
    <property type="component" value="Unassembled WGS sequence"/>
</dbReference>
<keyword evidence="2" id="KW-1185">Reference proteome</keyword>
<dbReference type="RefSeq" id="WP_238223017.1">
    <property type="nucleotide sequence ID" value="NZ_BPQD01000003.1"/>
</dbReference>
<proteinExistence type="predicted"/>
<gene>
    <name evidence="1" type="ORF">QWZ12_08250</name>
</gene>